<sequence>MKHCKTKFSGIVFVAFFILLASCNEKKEVQVENNQNSKPNVILIYADDLGRGMLGTYGQKIVKTPNIDRIANQGMRFDNAYGCMYCAPARASLLTGMHDARRDQFNISNAGIWMELDQRLTMDEITDIIHKVIKPAEEGEVFLGQVAQMAGYKTAQFGKLEWGFATTPQRMERHGWDYHFGFYDHKRCHGFYPPFLFENGQKIDIPGNTHINCAKTPQAESPENLTIRRNMEGKEVYSEDIIMDKMMTFLDANNPKETNKPFFIYFPSQLPHGPVSVPEVHDDFKNNPNLTELEKEYATMVKILDLDVGRIHKKLEELGILDNTIIVFTGDNGHEVYTLEEGRTATDFDVKSGEAYDDVKTKFYSETGNDIFDGNDGMAGLKRSNWEGGTRVPLFWYWKGNIKKGQVSNQMVSNYDFLNTLAEIVGLPQRTEKDGISYAKSLFGGQSEVRGYTPTSSKLGPALVTKDGWKLRYYIKKDIFQLYYLPEDYKEENDLSEKYPEKLETLKAILFKECGNDWENGYGPIKESYSRYKAPKLKDIENKQIL</sequence>
<dbReference type="AlphaFoldDB" id="A0A5C7GKU3"/>
<dbReference type="InterPro" id="IPR052701">
    <property type="entry name" value="GAG_Ulvan_Degrading_Sulfatases"/>
</dbReference>
<dbReference type="Gene3D" id="3.40.720.10">
    <property type="entry name" value="Alkaline Phosphatase, subunit A"/>
    <property type="match status" value="1"/>
</dbReference>
<dbReference type="Gene3D" id="3.30.1120.10">
    <property type="match status" value="1"/>
</dbReference>
<dbReference type="SUPFAM" id="SSF53649">
    <property type="entry name" value="Alkaline phosphatase-like"/>
    <property type="match status" value="1"/>
</dbReference>
<gene>
    <name evidence="2" type="ORF">FUA22_04255</name>
</gene>
<dbReference type="RefSeq" id="WP_147766578.1">
    <property type="nucleotide sequence ID" value="NZ_VRKQ01000008.1"/>
</dbReference>
<dbReference type="GO" id="GO:0016740">
    <property type="term" value="F:transferase activity"/>
    <property type="evidence" value="ECO:0007669"/>
    <property type="project" value="UniProtKB-KW"/>
</dbReference>
<protein>
    <submittedName>
        <fullName evidence="2">Sulfatase-like hydrolase/transferase</fullName>
    </submittedName>
</protein>
<accession>A0A5C7GKU3</accession>
<proteinExistence type="predicted"/>
<dbReference type="InterPro" id="IPR000917">
    <property type="entry name" value="Sulfatase_N"/>
</dbReference>
<comment type="caution">
    <text evidence="2">The sequence shown here is derived from an EMBL/GenBank/DDBJ whole genome shotgun (WGS) entry which is preliminary data.</text>
</comment>
<dbReference type="Proteomes" id="UP000321080">
    <property type="component" value="Unassembled WGS sequence"/>
</dbReference>
<dbReference type="PANTHER" id="PTHR43751:SF3">
    <property type="entry name" value="SULFATASE N-TERMINAL DOMAIN-CONTAINING PROTEIN"/>
    <property type="match status" value="1"/>
</dbReference>
<keyword evidence="2" id="KW-0808">Transferase</keyword>
<dbReference type="Pfam" id="PF00884">
    <property type="entry name" value="Sulfatase"/>
    <property type="match status" value="1"/>
</dbReference>
<reference evidence="2 3" key="1">
    <citation type="submission" date="2019-08" db="EMBL/GenBank/DDBJ databases">
        <title>Seonamhaeicola sediminis sp. nov., isolated from marine sediment.</title>
        <authorList>
            <person name="Cao W.R."/>
        </authorList>
    </citation>
    <scope>NUCLEOTIDE SEQUENCE [LARGE SCALE GENOMIC DNA]</scope>
    <source>
        <strain evidence="2 3">1505</strain>
    </source>
</reference>
<dbReference type="PROSITE" id="PS51257">
    <property type="entry name" value="PROKAR_LIPOPROTEIN"/>
    <property type="match status" value="1"/>
</dbReference>
<dbReference type="EMBL" id="VRKQ01000008">
    <property type="protein sequence ID" value="TXG39099.1"/>
    <property type="molecule type" value="Genomic_DNA"/>
</dbReference>
<dbReference type="PANTHER" id="PTHR43751">
    <property type="entry name" value="SULFATASE"/>
    <property type="match status" value="1"/>
</dbReference>
<keyword evidence="3" id="KW-1185">Reference proteome</keyword>
<feature type="domain" description="Sulfatase N-terminal" evidence="1">
    <location>
        <begin position="39"/>
        <end position="426"/>
    </location>
</feature>
<evidence type="ECO:0000313" key="3">
    <source>
        <dbReference type="Proteomes" id="UP000321080"/>
    </source>
</evidence>
<name>A0A5C7GKU3_9FLAO</name>
<keyword evidence="2" id="KW-0378">Hydrolase</keyword>
<dbReference type="InterPro" id="IPR017850">
    <property type="entry name" value="Alkaline_phosphatase_core_sf"/>
</dbReference>
<dbReference type="GO" id="GO:0016787">
    <property type="term" value="F:hydrolase activity"/>
    <property type="evidence" value="ECO:0007669"/>
    <property type="project" value="UniProtKB-KW"/>
</dbReference>
<evidence type="ECO:0000313" key="2">
    <source>
        <dbReference type="EMBL" id="TXG39099.1"/>
    </source>
</evidence>
<evidence type="ECO:0000259" key="1">
    <source>
        <dbReference type="Pfam" id="PF00884"/>
    </source>
</evidence>
<organism evidence="2 3">
    <name type="scientific">Seonamhaeicola maritimus</name>
    <dbReference type="NCBI Taxonomy" id="2591822"/>
    <lineage>
        <taxon>Bacteria</taxon>
        <taxon>Pseudomonadati</taxon>
        <taxon>Bacteroidota</taxon>
        <taxon>Flavobacteriia</taxon>
        <taxon>Flavobacteriales</taxon>
        <taxon>Flavobacteriaceae</taxon>
    </lineage>
</organism>
<dbReference type="OrthoDB" id="9764377at2"/>